<dbReference type="InterPro" id="IPR036249">
    <property type="entry name" value="Thioredoxin-like_sf"/>
</dbReference>
<dbReference type="PROSITE" id="PS50404">
    <property type="entry name" value="GST_NTER"/>
    <property type="match status" value="1"/>
</dbReference>
<reference evidence="3" key="1">
    <citation type="submission" date="2016-06" db="EMBL/GenBank/DDBJ databases">
        <title>Parallel loss of symbiosis genes in relatives of nitrogen-fixing non-legume Parasponia.</title>
        <authorList>
            <person name="Van Velzen R."/>
            <person name="Holmer R."/>
            <person name="Bu F."/>
            <person name="Rutten L."/>
            <person name="Van Zeijl A."/>
            <person name="Liu W."/>
            <person name="Santuari L."/>
            <person name="Cao Q."/>
            <person name="Sharma T."/>
            <person name="Shen D."/>
            <person name="Roswanjaya Y."/>
            <person name="Wardhani T."/>
            <person name="Kalhor M.S."/>
            <person name="Jansen J."/>
            <person name="Van den Hoogen J."/>
            <person name="Gungor B."/>
            <person name="Hartog M."/>
            <person name="Hontelez J."/>
            <person name="Verver J."/>
            <person name="Yang W.-C."/>
            <person name="Schijlen E."/>
            <person name="Repin R."/>
            <person name="Schilthuizen M."/>
            <person name="Schranz E."/>
            <person name="Heidstra R."/>
            <person name="Miyata K."/>
            <person name="Fedorova E."/>
            <person name="Kohlen W."/>
            <person name="Bisseling T."/>
            <person name="Smit S."/>
            <person name="Geurts R."/>
        </authorList>
    </citation>
    <scope>NUCLEOTIDE SEQUENCE [LARGE SCALE GENOMIC DNA]</scope>
    <source>
        <strain evidence="3">cv. WU1-14</strain>
    </source>
</reference>
<evidence type="ECO:0000259" key="1">
    <source>
        <dbReference type="PROSITE" id="PS50404"/>
    </source>
</evidence>
<dbReference type="InterPro" id="IPR004045">
    <property type="entry name" value="Glutathione_S-Trfase_N"/>
</dbReference>
<dbReference type="Proteomes" id="UP000237105">
    <property type="component" value="Unassembled WGS sequence"/>
</dbReference>
<comment type="caution">
    <text evidence="2">The sequence shown here is derived from an EMBL/GenBank/DDBJ whole genome shotgun (WGS) entry which is preliminary data.</text>
</comment>
<dbReference type="EMBL" id="JXTB01000135">
    <property type="protein sequence ID" value="PON59947.1"/>
    <property type="molecule type" value="Genomic_DNA"/>
</dbReference>
<protein>
    <submittedName>
        <fullName evidence="2">S-crystallin</fullName>
    </submittedName>
</protein>
<organism evidence="2 3">
    <name type="scientific">Parasponia andersonii</name>
    <name type="common">Sponia andersonii</name>
    <dbReference type="NCBI Taxonomy" id="3476"/>
    <lineage>
        <taxon>Eukaryota</taxon>
        <taxon>Viridiplantae</taxon>
        <taxon>Streptophyta</taxon>
        <taxon>Embryophyta</taxon>
        <taxon>Tracheophyta</taxon>
        <taxon>Spermatophyta</taxon>
        <taxon>Magnoliopsida</taxon>
        <taxon>eudicotyledons</taxon>
        <taxon>Gunneridae</taxon>
        <taxon>Pentapetalae</taxon>
        <taxon>rosids</taxon>
        <taxon>fabids</taxon>
        <taxon>Rosales</taxon>
        <taxon>Cannabaceae</taxon>
        <taxon>Parasponia</taxon>
    </lineage>
</organism>
<accession>A0A2P5CFX9</accession>
<evidence type="ECO:0000313" key="3">
    <source>
        <dbReference type="Proteomes" id="UP000237105"/>
    </source>
</evidence>
<dbReference type="PANTHER" id="PTHR44548">
    <property type="entry name" value="GST N-TERMINAL DOMAIN-CONTAINING PROTEIN"/>
    <property type="match status" value="1"/>
</dbReference>
<dbReference type="Gene3D" id="1.20.1050.10">
    <property type="match status" value="1"/>
</dbReference>
<dbReference type="Gene3D" id="3.40.30.10">
    <property type="entry name" value="Glutaredoxin"/>
    <property type="match status" value="1"/>
</dbReference>
<dbReference type="PANTHER" id="PTHR44548:SF4">
    <property type="entry name" value="S-TRANSFERASE, PUTATIVE-RELATED"/>
    <property type="match status" value="1"/>
</dbReference>
<keyword evidence="3" id="KW-1185">Reference proteome</keyword>
<dbReference type="OrthoDB" id="202840at2759"/>
<gene>
    <name evidence="2" type="ORF">PanWU01x14_156660</name>
</gene>
<sequence>MAEEVKLYGAWGSPFSNRVDIALRLKGVDYKYFDVEFPSNSASSIIKYNPVYKTLPDFVHNESPTAESLVILEYIDETWKDHPFLPQDLYKRAQARFWARFIDDKVKDSHPLHTLVMSLS</sequence>
<name>A0A2P5CFX9_PARAD</name>
<dbReference type="SUPFAM" id="SSF52833">
    <property type="entry name" value="Thioredoxin-like"/>
    <property type="match status" value="1"/>
</dbReference>
<dbReference type="STRING" id="3476.A0A2P5CFX9"/>
<evidence type="ECO:0000313" key="2">
    <source>
        <dbReference type="EMBL" id="PON59947.1"/>
    </source>
</evidence>
<dbReference type="AlphaFoldDB" id="A0A2P5CFX9"/>
<feature type="domain" description="GST N-terminal" evidence="1">
    <location>
        <begin position="3"/>
        <end position="83"/>
    </location>
</feature>
<dbReference type="InterPro" id="IPR040079">
    <property type="entry name" value="Glutathione_S-Trfase"/>
</dbReference>
<dbReference type="Pfam" id="PF02798">
    <property type="entry name" value="GST_N"/>
    <property type="match status" value="1"/>
</dbReference>
<proteinExistence type="predicted"/>
<dbReference type="SFLD" id="SFLDS00019">
    <property type="entry name" value="Glutathione_Transferase_(cytos"/>
    <property type="match status" value="1"/>
</dbReference>